<protein>
    <submittedName>
        <fullName evidence="4">G2 M phase-specific E3 ubiquitin- ligase-like</fullName>
    </submittedName>
</protein>
<proteinExistence type="predicted"/>
<keyword evidence="1" id="KW-0833">Ubl conjugation pathway</keyword>
<reference evidence="4" key="1">
    <citation type="submission" date="2020-04" db="EMBL/GenBank/DDBJ databases">
        <authorList>
            <person name="Alioto T."/>
            <person name="Alioto T."/>
            <person name="Gomez Garrido J."/>
        </authorList>
    </citation>
    <scope>NUCLEOTIDE SEQUENCE</scope>
    <source>
        <strain evidence="4">A484AB</strain>
    </source>
</reference>
<keyword evidence="5" id="KW-1185">Reference proteome</keyword>
<dbReference type="InterPro" id="IPR035983">
    <property type="entry name" value="Hect_E3_ubiquitin_ligase"/>
</dbReference>
<dbReference type="OrthoDB" id="2384350at2759"/>
<gene>
    <name evidence="4" type="ORF">PACLA_8A029463</name>
</gene>
<evidence type="ECO:0000256" key="1">
    <source>
        <dbReference type="ARBA" id="ARBA00022786"/>
    </source>
</evidence>
<evidence type="ECO:0000259" key="3">
    <source>
        <dbReference type="Pfam" id="PF00632"/>
    </source>
</evidence>
<dbReference type="InterPro" id="IPR000569">
    <property type="entry name" value="HECT_dom"/>
</dbReference>
<accession>A0A7D9D7K5</accession>
<organism evidence="4 5">
    <name type="scientific">Paramuricea clavata</name>
    <name type="common">Red gorgonian</name>
    <name type="synonym">Violescent sea-whip</name>
    <dbReference type="NCBI Taxonomy" id="317549"/>
    <lineage>
        <taxon>Eukaryota</taxon>
        <taxon>Metazoa</taxon>
        <taxon>Cnidaria</taxon>
        <taxon>Anthozoa</taxon>
        <taxon>Octocorallia</taxon>
        <taxon>Malacalcyonacea</taxon>
        <taxon>Plexauridae</taxon>
        <taxon>Paramuricea</taxon>
    </lineage>
</organism>
<dbReference type="Pfam" id="PF00632">
    <property type="entry name" value="HECT"/>
    <property type="match status" value="1"/>
</dbReference>
<dbReference type="EMBL" id="CACRXK020000110">
    <property type="protein sequence ID" value="CAB3978402.1"/>
    <property type="molecule type" value="Genomic_DNA"/>
</dbReference>
<dbReference type="SUPFAM" id="SSF56204">
    <property type="entry name" value="Hect, E3 ligase catalytic domain"/>
    <property type="match status" value="1"/>
</dbReference>
<feature type="domain" description="HECT" evidence="3">
    <location>
        <begin position="237"/>
        <end position="310"/>
    </location>
</feature>
<evidence type="ECO:0000313" key="4">
    <source>
        <dbReference type="EMBL" id="CAB3978402.1"/>
    </source>
</evidence>
<keyword evidence="4" id="KW-0436">Ligase</keyword>
<dbReference type="GO" id="GO:0004842">
    <property type="term" value="F:ubiquitin-protein transferase activity"/>
    <property type="evidence" value="ECO:0007669"/>
    <property type="project" value="InterPro"/>
</dbReference>
<name>A0A7D9D7K5_PARCT</name>
<sequence length="312" mass="34847">MLSQSLVPAALTKRKAYDQSFNEKLDWDIVYPDGQSASSLPGQPDTPFCLSTYKEDLGKNYSRIALYLCTENSDENNESVEEDTFDRIGTSCSDGKESQSNESIDMESREEMGSNKSEVSHVSTNVDRDSSNTVISVQGMSPTNHGEGPSTSTTTPTGDFDWLYASWLYDEVDLAGYESMSDVEMEQLNAEISSHLFETNFSEVGSNRHCSESLVISHWNDYLLDVEERAETEVTFNDILFFASGCKIILPFGIKLSLEFLHHAEKNGEMSKFPKANTCACILYLPVTHSSYDKFKEALSFAFLNTRGFGEP</sequence>
<feature type="region of interest" description="Disordered" evidence="2">
    <location>
        <begin position="75"/>
        <end position="155"/>
    </location>
</feature>
<feature type="compositionally biased region" description="Polar residues" evidence="2">
    <location>
        <begin position="114"/>
        <end position="144"/>
    </location>
</feature>
<feature type="compositionally biased region" description="Acidic residues" evidence="2">
    <location>
        <begin position="75"/>
        <end position="84"/>
    </location>
</feature>
<comment type="caution">
    <text evidence="4">The sequence shown here is derived from an EMBL/GenBank/DDBJ whole genome shotgun (WGS) entry which is preliminary data.</text>
</comment>
<dbReference type="AlphaFoldDB" id="A0A7D9D7K5"/>
<evidence type="ECO:0000256" key="2">
    <source>
        <dbReference type="SAM" id="MobiDB-lite"/>
    </source>
</evidence>
<evidence type="ECO:0000313" key="5">
    <source>
        <dbReference type="Proteomes" id="UP001152795"/>
    </source>
</evidence>
<dbReference type="Gene3D" id="3.30.2410.10">
    <property type="entry name" value="Hect, E3 ligase catalytic domain"/>
    <property type="match status" value="1"/>
</dbReference>
<dbReference type="Proteomes" id="UP001152795">
    <property type="component" value="Unassembled WGS sequence"/>
</dbReference>
<dbReference type="GO" id="GO:0016874">
    <property type="term" value="F:ligase activity"/>
    <property type="evidence" value="ECO:0007669"/>
    <property type="project" value="UniProtKB-KW"/>
</dbReference>